<dbReference type="PANTHER" id="PTHR22028:SF4">
    <property type="entry name" value="PROTEIN SFI1 HOMOLOG"/>
    <property type="match status" value="1"/>
</dbReference>
<dbReference type="GeneTree" id="ENSGT00940000154110"/>
<evidence type="ECO:0000256" key="2">
    <source>
        <dbReference type="SAM" id="MobiDB-lite"/>
    </source>
</evidence>
<feature type="coiled-coil region" evidence="1">
    <location>
        <begin position="1217"/>
        <end position="1248"/>
    </location>
</feature>
<evidence type="ECO:0000313" key="3">
    <source>
        <dbReference type="Ensembl" id="ENSECRP00000031879.1"/>
    </source>
</evidence>
<reference evidence="3" key="2">
    <citation type="submission" date="2025-08" db="UniProtKB">
        <authorList>
            <consortium name="Ensembl"/>
        </authorList>
    </citation>
    <scope>IDENTIFICATION</scope>
</reference>
<dbReference type="AlphaFoldDB" id="A0A8C4TFL7"/>
<accession>A0A8C4TFL7</accession>
<dbReference type="InterPro" id="IPR052270">
    <property type="entry name" value="CACF_protein"/>
</dbReference>
<organism evidence="3 4">
    <name type="scientific">Erpetoichthys calabaricus</name>
    <name type="common">Rope fish</name>
    <name type="synonym">Calamoichthys calabaricus</name>
    <dbReference type="NCBI Taxonomy" id="27687"/>
    <lineage>
        <taxon>Eukaryota</taxon>
        <taxon>Metazoa</taxon>
        <taxon>Chordata</taxon>
        <taxon>Craniata</taxon>
        <taxon>Vertebrata</taxon>
        <taxon>Euteleostomi</taxon>
        <taxon>Actinopterygii</taxon>
        <taxon>Polypteriformes</taxon>
        <taxon>Polypteridae</taxon>
        <taxon>Erpetoichthys</taxon>
    </lineage>
</organism>
<dbReference type="GO" id="GO:0019902">
    <property type="term" value="F:phosphatase binding"/>
    <property type="evidence" value="ECO:0007669"/>
    <property type="project" value="TreeGrafter"/>
</dbReference>
<dbReference type="PANTHER" id="PTHR22028">
    <property type="entry name" value="SFI1 SPINDLE BODY DOMAIN-CONTAINING PROTEIN-RELATED"/>
    <property type="match status" value="1"/>
</dbReference>
<dbReference type="GeneID" id="114668635"/>
<feature type="region of interest" description="Disordered" evidence="2">
    <location>
        <begin position="1"/>
        <end position="22"/>
    </location>
</feature>
<proteinExistence type="predicted"/>
<feature type="region of interest" description="Disordered" evidence="2">
    <location>
        <begin position="1039"/>
        <end position="1075"/>
    </location>
</feature>
<reference evidence="3" key="1">
    <citation type="submission" date="2021-06" db="EMBL/GenBank/DDBJ databases">
        <authorList>
            <consortium name="Wellcome Sanger Institute Data Sharing"/>
        </authorList>
    </citation>
    <scope>NUCLEOTIDE SEQUENCE [LARGE SCALE GENOMIC DNA]</scope>
</reference>
<protein>
    <submittedName>
        <fullName evidence="3">SFI1 centrin binding protein</fullName>
    </submittedName>
</protein>
<evidence type="ECO:0000313" key="4">
    <source>
        <dbReference type="Proteomes" id="UP000694620"/>
    </source>
</evidence>
<evidence type="ECO:0000256" key="1">
    <source>
        <dbReference type="SAM" id="Coils"/>
    </source>
</evidence>
<name>A0A8C4TFL7_ERPCA</name>
<keyword evidence="4" id="KW-1185">Reference proteome</keyword>
<dbReference type="Proteomes" id="UP000694620">
    <property type="component" value="Chromosome 18"/>
</dbReference>
<dbReference type="OrthoDB" id="195843at2759"/>
<gene>
    <name evidence="3" type="primary">SFI1</name>
    <name evidence="3" type="synonym">sfi1</name>
</gene>
<keyword evidence="1" id="KW-0175">Coiled coil</keyword>
<dbReference type="RefSeq" id="XP_028680325.1">
    <property type="nucleotide sequence ID" value="XM_028824492.2"/>
</dbReference>
<sequence length="1254" mass="151075">MDGSNSKAVRLQNKSDSVVRKAKSQMSLPKIQISNLNISEGSKQLPMHPLSVEKCGNLNRPSRIAHLPPGRRIPYRVAYTWNRGGRLKELRIRNLARKFLFLWISKTFGRVLPSRASAHHQHKLLQNVFEVWKEQWWAVRKEWKLSVRAECHYRYYLYCLVFQRWQMFVFQQRKNKKKYEMAVMHDKCRCLRFAWENWQIYIGVRRIKSAMHKQALHFLQKSVLWAAWRAWKKQFQREQSQTEMDAVALQHWAQSLQYRAWVQWTLLYYKKKLEKDEEARAAAYSQKCCLRKYMKHWVQYCLHRRSKKHKQVLATTFRSAHLSQYWFSVWMVAWRQRRRLHEREYAILQLAGTFTTRRMFSHWKHYVILCSEDSVRQNLAEQHFRSHLLRIGMTGLCRNVAQKHKQHIWNNLAHRQYHSTLLKTFWVQWKMRSEQRNDADLQPLFQKAFHHYRTVLVQKMFRSWKVYVTWSQAKKLQVTTVSKFHHKKILLHCMSQWKIYVDQRRCYQFLKRTSTWFYKNNRQRWVFCTWWERLCQLKDDRLVERMAVFHYNQRTTVNYWSRWRERTTFILDWHEKETIAERHFTHLLLLKTFQGWRINACYVKTERNKKMQAFQHERHCILGRAWAAWKTYVGHIQKKRRKLAQAERHYRHSLLHTVLKAWKVYHYGVKQILHCVQEREKHHDFSLLRISFHMWRNNITSLLKERRQLSRAEHNWRRSLLLKTLLAWRDTVSMQIYKKQEKTGSVKEAQCCLARVRLRCLFIYWREKSQVEATCRSQTDVATCHHRQHVLLKCFTVWKVYRAACLRKMLLRRQGEWFEAHRLYRHYFACWKMQQLKEQTEKEQTVVALWHWSLSLQGKVFDAWVEYVLERKQKKMRVNKAVDFYRCQLLQEGVTRALQYAAAMAQFRRQLAENQQVKSAFSLHGIVHRCAMKWKWRTFNRREKVYTVTCTPKKTVTFDLPSLERDGDGDNCRSTKSGVEVGLLFDYNKRNQNSFGHPTKSENHPAIMGLEDQSNKLILRPARLQPRRPNFLLHSLKAENASSGHDRPSALLKAQPDHWESSELRSPPQRTSPVPTNPVALLQAMPQKTPKADEDVLLPPSSFMTLKPPTSPHQDFSKQPLDVQLSICTSVLPSASDICTDFCLDHTAPDPNVKHCSSDVEEQQLRQELEQICLTLRRFHDEKETLRAWRRQAKVLRGWLEMNSRTTKDCMQDQHELMELDRKAAALAEKLQKEKHKLERHATRLREIHMVLKV</sequence>
<dbReference type="Ensembl" id="ENSECRT00000032569.1">
    <property type="protein sequence ID" value="ENSECRP00000031879.1"/>
    <property type="gene ID" value="ENSECRG00000021593.1"/>
</dbReference>
<feature type="compositionally biased region" description="Polar residues" evidence="2">
    <location>
        <begin position="1"/>
        <end position="16"/>
    </location>
</feature>
<reference evidence="3" key="3">
    <citation type="submission" date="2025-09" db="UniProtKB">
        <authorList>
            <consortium name="Ensembl"/>
        </authorList>
    </citation>
    <scope>IDENTIFICATION</scope>
</reference>